<dbReference type="AlphaFoldDB" id="A0A100ILF6"/>
<evidence type="ECO:0000313" key="2">
    <source>
        <dbReference type="Proteomes" id="UP000068243"/>
    </source>
</evidence>
<dbReference type="PANTHER" id="PTHR17985:SF8">
    <property type="entry name" value="TRANSPORT AND GOLGI ORGANIZATION PROTEIN 2 HOMOLOG"/>
    <property type="match status" value="1"/>
</dbReference>
<name>A0A100ILF6_ASPNG</name>
<dbReference type="GO" id="GO:0009306">
    <property type="term" value="P:protein secretion"/>
    <property type="evidence" value="ECO:0007669"/>
    <property type="project" value="TreeGrafter"/>
</dbReference>
<sequence>MCIALLSTAHPSYPLIIINNRDEYIRRPTSPAGWWPSPESNILGGRDLAREPHGTWMGVTREGKVAVLTNYRENTSEQAIGAKSRGAIVCSWLAAPSDEKRSTREYVQDMVASPTARNVGGFSLLCGYINEPLAIVSNRSSTMDQIAWVATKSGQTLGLSNTVFEDRSWPKILDGERLMNEAIATHVQAGEDEDALITRFLDMLSTNTLPTLSEDATAEDYLPYFRKSIFIPVLGAHEKPPKPADTVSPVCVDSTHANGAAGGEHHAMDLSFLHGPYGTQQQTVVLVSDDGRVRYFERTLYDNDANAIPIGQGDRSFEFHVGQHSNEADRIS</sequence>
<dbReference type="EMBL" id="BCMY01000009">
    <property type="protein sequence ID" value="GAQ43396.1"/>
    <property type="molecule type" value="Genomic_DNA"/>
</dbReference>
<dbReference type="Pfam" id="PF05742">
    <property type="entry name" value="TANGO2"/>
    <property type="match status" value="1"/>
</dbReference>
<dbReference type="VEuPathDB" id="FungiDB:M747DRAFT_294793"/>
<dbReference type="Proteomes" id="UP000068243">
    <property type="component" value="Unassembled WGS sequence"/>
</dbReference>
<protein>
    <submittedName>
        <fullName evidence="1">DUF833 domain protein</fullName>
    </submittedName>
</protein>
<dbReference type="OMA" id="WPKIIDG"/>
<evidence type="ECO:0000313" key="1">
    <source>
        <dbReference type="EMBL" id="GAQ43396.1"/>
    </source>
</evidence>
<dbReference type="VEuPathDB" id="FungiDB:An16g06810"/>
<accession>A0A100ILF6</accession>
<dbReference type="PaxDb" id="5061-CADANGAP00012901"/>
<dbReference type="GO" id="GO:0007030">
    <property type="term" value="P:Golgi organization"/>
    <property type="evidence" value="ECO:0007669"/>
    <property type="project" value="TreeGrafter"/>
</dbReference>
<dbReference type="VEuPathDB" id="FungiDB:ASPNIDRAFT2_1159127"/>
<comment type="caution">
    <text evidence="1">The sequence shown here is derived from an EMBL/GenBank/DDBJ whole genome shotgun (WGS) entry which is preliminary data.</text>
</comment>
<dbReference type="GO" id="GO:0005794">
    <property type="term" value="C:Golgi apparatus"/>
    <property type="evidence" value="ECO:0007669"/>
    <property type="project" value="TreeGrafter"/>
</dbReference>
<organism evidence="1 2">
    <name type="scientific">Aspergillus niger</name>
    <dbReference type="NCBI Taxonomy" id="5061"/>
    <lineage>
        <taxon>Eukaryota</taxon>
        <taxon>Fungi</taxon>
        <taxon>Dikarya</taxon>
        <taxon>Ascomycota</taxon>
        <taxon>Pezizomycotina</taxon>
        <taxon>Eurotiomycetes</taxon>
        <taxon>Eurotiomycetidae</taxon>
        <taxon>Eurotiales</taxon>
        <taxon>Aspergillaceae</taxon>
        <taxon>Aspergillus</taxon>
        <taxon>Aspergillus subgen. Circumdati</taxon>
    </lineage>
</organism>
<dbReference type="InterPro" id="IPR008551">
    <property type="entry name" value="TANGO2"/>
</dbReference>
<reference evidence="2" key="1">
    <citation type="journal article" date="2016" name="Genome Announc.">
        <title>Draft genome sequence of Aspergillus niger strain An76.</title>
        <authorList>
            <person name="Gong W."/>
            <person name="Cheng Z."/>
            <person name="Zhang H."/>
            <person name="Liu L."/>
            <person name="Gao P."/>
            <person name="Wang L."/>
        </authorList>
    </citation>
    <scope>NUCLEOTIDE SEQUENCE [LARGE SCALE GENOMIC DNA]</scope>
    <source>
        <strain evidence="2">An76</strain>
    </source>
</reference>
<dbReference type="OrthoDB" id="191601at2759"/>
<dbReference type="VEuPathDB" id="FungiDB:ATCC64974_67920"/>
<proteinExistence type="predicted"/>
<dbReference type="PANTHER" id="PTHR17985">
    <property type="entry name" value="SER/THR-RICH PROTEIN T10 IN DGCR REGION"/>
    <property type="match status" value="1"/>
</dbReference>
<gene>
    <name evidence="1" type="ORF">ABL_06057</name>
</gene>